<dbReference type="AlphaFoldDB" id="A9G7X9"/>
<keyword evidence="1" id="KW-0238">DNA-binding</keyword>
<name>A9G7X9_SORC5</name>
<accession>A9G7X9</accession>
<dbReference type="InterPro" id="IPR036390">
    <property type="entry name" value="WH_DNA-bd_sf"/>
</dbReference>
<dbReference type="NCBIfam" id="TIGR00738">
    <property type="entry name" value="rrf2_super"/>
    <property type="match status" value="1"/>
</dbReference>
<dbReference type="eggNOG" id="COG1959">
    <property type="taxonomic scope" value="Bacteria"/>
</dbReference>
<evidence type="ECO:0000313" key="3">
    <source>
        <dbReference type="Proteomes" id="UP000002139"/>
    </source>
</evidence>
<reference evidence="2 3" key="1">
    <citation type="journal article" date="2007" name="Nat. Biotechnol.">
        <title>Complete genome sequence of the myxobacterium Sorangium cellulosum.</title>
        <authorList>
            <person name="Schneiker S."/>
            <person name="Perlova O."/>
            <person name="Kaiser O."/>
            <person name="Gerth K."/>
            <person name="Alici A."/>
            <person name="Altmeyer M.O."/>
            <person name="Bartels D."/>
            <person name="Bekel T."/>
            <person name="Beyer S."/>
            <person name="Bode E."/>
            <person name="Bode H.B."/>
            <person name="Bolten C.J."/>
            <person name="Choudhuri J.V."/>
            <person name="Doss S."/>
            <person name="Elnakady Y.A."/>
            <person name="Frank B."/>
            <person name="Gaigalat L."/>
            <person name="Goesmann A."/>
            <person name="Groeger C."/>
            <person name="Gross F."/>
            <person name="Jelsbak L."/>
            <person name="Jelsbak L."/>
            <person name="Kalinowski J."/>
            <person name="Kegler C."/>
            <person name="Knauber T."/>
            <person name="Konietzny S."/>
            <person name="Kopp M."/>
            <person name="Krause L."/>
            <person name="Krug D."/>
            <person name="Linke B."/>
            <person name="Mahmud T."/>
            <person name="Martinez-Arias R."/>
            <person name="McHardy A.C."/>
            <person name="Merai M."/>
            <person name="Meyer F."/>
            <person name="Mormann S."/>
            <person name="Munoz-Dorado J."/>
            <person name="Perez J."/>
            <person name="Pradella S."/>
            <person name="Rachid S."/>
            <person name="Raddatz G."/>
            <person name="Rosenau F."/>
            <person name="Rueckert C."/>
            <person name="Sasse F."/>
            <person name="Scharfe M."/>
            <person name="Schuster S.C."/>
            <person name="Suen G."/>
            <person name="Treuner-Lange A."/>
            <person name="Velicer G.J."/>
            <person name="Vorholter F.-J."/>
            <person name="Weissman K.J."/>
            <person name="Welch R.D."/>
            <person name="Wenzel S.C."/>
            <person name="Whitworth D.E."/>
            <person name="Wilhelm S."/>
            <person name="Wittmann C."/>
            <person name="Bloecker H."/>
            <person name="Puehler A."/>
            <person name="Mueller R."/>
        </authorList>
    </citation>
    <scope>NUCLEOTIDE SEQUENCE [LARGE SCALE GENOMIC DNA]</scope>
    <source>
        <strain evidence="3">So ce56</strain>
    </source>
</reference>
<dbReference type="HOGENOM" id="CLU_1194259_0_0_7"/>
<dbReference type="EMBL" id="AM746676">
    <property type="protein sequence ID" value="CAN95921.1"/>
    <property type="molecule type" value="Genomic_DNA"/>
</dbReference>
<dbReference type="PROSITE" id="PS01332">
    <property type="entry name" value="HTH_RRF2_1"/>
    <property type="match status" value="1"/>
</dbReference>
<dbReference type="SUPFAM" id="SSF46785">
    <property type="entry name" value="Winged helix' DNA-binding domain"/>
    <property type="match status" value="1"/>
</dbReference>
<keyword evidence="3" id="KW-1185">Reference proteome</keyword>
<dbReference type="PANTHER" id="PTHR33221:SF5">
    <property type="entry name" value="HTH-TYPE TRANSCRIPTIONAL REGULATOR ISCR"/>
    <property type="match status" value="1"/>
</dbReference>
<gene>
    <name evidence="2" type="ordered locus">sce5758</name>
</gene>
<dbReference type="Pfam" id="PF02082">
    <property type="entry name" value="Rrf2"/>
    <property type="match status" value="1"/>
</dbReference>
<dbReference type="PANTHER" id="PTHR33221">
    <property type="entry name" value="WINGED HELIX-TURN-HELIX TRANSCRIPTIONAL REGULATOR, RRF2 FAMILY"/>
    <property type="match status" value="1"/>
</dbReference>
<dbReference type="InterPro" id="IPR000944">
    <property type="entry name" value="Tscrpt_reg_Rrf2"/>
</dbReference>
<dbReference type="InterPro" id="IPR030489">
    <property type="entry name" value="TR_Rrf2-type_CS"/>
</dbReference>
<dbReference type="KEGG" id="scl:sce5758"/>
<organism evidence="2 3">
    <name type="scientific">Sorangium cellulosum (strain So ce56)</name>
    <name type="common">Polyangium cellulosum (strain So ce56)</name>
    <dbReference type="NCBI Taxonomy" id="448385"/>
    <lineage>
        <taxon>Bacteria</taxon>
        <taxon>Pseudomonadati</taxon>
        <taxon>Myxococcota</taxon>
        <taxon>Polyangia</taxon>
        <taxon>Polyangiales</taxon>
        <taxon>Polyangiaceae</taxon>
        <taxon>Sorangium</taxon>
    </lineage>
</organism>
<evidence type="ECO:0000256" key="1">
    <source>
        <dbReference type="ARBA" id="ARBA00023125"/>
    </source>
</evidence>
<sequence>MHARRLAASIELEATEPVPPGSTGSRRLRHADAANGEPLLVISPRRPVFVGCSGAVSHGKKRKSLNVQFLTSPMYQCIWLAVKLSNKGRYGVRALFDIAFHNDGRPTQIREISERELIPARFLEQIFQDLKKAGLISSKRGPRGGYHLARPASEISLGDVVRALEGPVAVIAPDDDGRPEGSPLDPPTAVFHDLALAIERCFDSVSIADVCERGVELGVRRKGRPERSTYVI</sequence>
<evidence type="ECO:0000313" key="2">
    <source>
        <dbReference type="EMBL" id="CAN95921.1"/>
    </source>
</evidence>
<evidence type="ECO:0008006" key="4">
    <source>
        <dbReference type="Google" id="ProtNLM"/>
    </source>
</evidence>
<dbReference type="STRING" id="448385.sce5758"/>
<dbReference type="GO" id="GO:0005829">
    <property type="term" value="C:cytosol"/>
    <property type="evidence" value="ECO:0007669"/>
    <property type="project" value="TreeGrafter"/>
</dbReference>
<dbReference type="Gene3D" id="1.10.10.10">
    <property type="entry name" value="Winged helix-like DNA-binding domain superfamily/Winged helix DNA-binding domain"/>
    <property type="match status" value="1"/>
</dbReference>
<proteinExistence type="predicted"/>
<dbReference type="GO" id="GO:0003700">
    <property type="term" value="F:DNA-binding transcription factor activity"/>
    <property type="evidence" value="ECO:0007669"/>
    <property type="project" value="TreeGrafter"/>
</dbReference>
<dbReference type="Proteomes" id="UP000002139">
    <property type="component" value="Chromosome"/>
</dbReference>
<dbReference type="GO" id="GO:0003677">
    <property type="term" value="F:DNA binding"/>
    <property type="evidence" value="ECO:0007669"/>
    <property type="project" value="UniProtKB-KW"/>
</dbReference>
<protein>
    <recommendedName>
        <fullName evidence="4">Rrf2 family transcriptional regulator</fullName>
    </recommendedName>
</protein>
<dbReference type="InterPro" id="IPR036388">
    <property type="entry name" value="WH-like_DNA-bd_sf"/>
</dbReference>
<dbReference type="PROSITE" id="PS51197">
    <property type="entry name" value="HTH_RRF2_2"/>
    <property type="match status" value="1"/>
</dbReference>